<evidence type="ECO:0000313" key="6">
    <source>
        <dbReference type="Proteomes" id="UP000229529"/>
    </source>
</evidence>
<dbReference type="Pfam" id="PF02570">
    <property type="entry name" value="CbiC"/>
    <property type="match status" value="1"/>
</dbReference>
<protein>
    <submittedName>
        <fullName evidence="5">Precorrin-8X methylmutase</fullName>
        <ecNumber evidence="5">5.4.99.61</ecNumber>
    </submittedName>
</protein>
<sequence>MLLPVVKLGTRLVLSNLRWNRSISALSWKVAVKAMPQCRYHSITRQISVRLRHCFGYDAIRYCVYTDGAFDLLVALLLKKSVILTDTYALHSLLRDACRRLDVKIYCLAGLLKGKLPMGCTGSCFQLDLCIKLVTLIHGIQPIIVVGTAPTTVFRLIEIVKPLFVIVTACGQLSSAFVKANVRLQRSDLDWCVLRGKVGGLVFASAIINGAAMAAKEVRQV</sequence>
<dbReference type="EC" id="5.4.99.61" evidence="5"/>
<keyword evidence="3 5" id="KW-0413">Isomerase</keyword>
<dbReference type="GO" id="GO:0016993">
    <property type="term" value="F:precorrin-8X methylmutase activity"/>
    <property type="evidence" value="ECO:0007669"/>
    <property type="project" value="UniProtKB-EC"/>
</dbReference>
<name>A0ABX4MHE2_9HYPH</name>
<keyword evidence="2" id="KW-0169">Cobalamin biosynthesis</keyword>
<organism evidence="5 6">
    <name type="scientific">Candidatus Hodgkinia cicadicola</name>
    <dbReference type="NCBI Taxonomy" id="573658"/>
    <lineage>
        <taxon>Bacteria</taxon>
        <taxon>Pseudomonadati</taxon>
        <taxon>Pseudomonadota</taxon>
        <taxon>Alphaproteobacteria</taxon>
        <taxon>Hyphomicrobiales</taxon>
        <taxon>Candidatus Hodgkinia</taxon>
    </lineage>
</organism>
<evidence type="ECO:0000256" key="2">
    <source>
        <dbReference type="ARBA" id="ARBA00022573"/>
    </source>
</evidence>
<accession>A0ABX4MHE2</accession>
<dbReference type="SUPFAM" id="SSF63965">
    <property type="entry name" value="Precorrin-8X methylmutase CbiC/CobH"/>
    <property type="match status" value="1"/>
</dbReference>
<feature type="domain" description="Cobalamin biosynthesis precorrin-8X methylmutase CobH/CbiC" evidence="4">
    <location>
        <begin position="26"/>
        <end position="211"/>
    </location>
</feature>
<reference evidence="5" key="1">
    <citation type="submission" date="2017-09" db="EMBL/GenBank/DDBJ databases">
        <authorList>
            <person name="Campbell M.A."/>
            <person name="Lukasik P."/>
            <person name="Simon C."/>
            <person name="McCutcheon J.P."/>
        </authorList>
    </citation>
    <scope>NUCLEOTIDE SEQUENCE [LARGE SCALE GENOMIC DNA]</scope>
    <source>
        <strain evidence="5">ALECUR</strain>
    </source>
</reference>
<gene>
    <name evidence="5" type="primary">cobH</name>
    <name evidence="5" type="ORF">alecur_130</name>
</gene>
<comment type="caution">
    <text evidence="5">The sequence shown here is derived from an EMBL/GenBank/DDBJ whole genome shotgun (WGS) entry which is preliminary data.</text>
</comment>
<evidence type="ECO:0000313" key="5">
    <source>
        <dbReference type="EMBL" id="PIM96337.1"/>
    </source>
</evidence>
<dbReference type="EMBL" id="NXGS01000090">
    <property type="protein sequence ID" value="PIM96337.1"/>
    <property type="molecule type" value="Genomic_DNA"/>
</dbReference>
<dbReference type="InterPro" id="IPR036588">
    <property type="entry name" value="CobH/CbiC_sf"/>
</dbReference>
<evidence type="ECO:0000256" key="1">
    <source>
        <dbReference type="ARBA" id="ARBA00004953"/>
    </source>
</evidence>
<comment type="pathway">
    <text evidence="1">Cofactor biosynthesis; adenosylcobalamin biosynthesis.</text>
</comment>
<keyword evidence="6" id="KW-1185">Reference proteome</keyword>
<evidence type="ECO:0000256" key="3">
    <source>
        <dbReference type="ARBA" id="ARBA00023235"/>
    </source>
</evidence>
<dbReference type="Proteomes" id="UP000229529">
    <property type="component" value="Unassembled WGS sequence"/>
</dbReference>
<proteinExistence type="predicted"/>
<dbReference type="InterPro" id="IPR003722">
    <property type="entry name" value="Cbl_synth_CobH/CbiC"/>
</dbReference>
<dbReference type="Gene3D" id="3.40.50.10230">
    <property type="entry name" value="Cobalamin biosynthesis CobH/CbiC, precorrin-8X methylmutase"/>
    <property type="match status" value="1"/>
</dbReference>
<evidence type="ECO:0000259" key="4">
    <source>
        <dbReference type="Pfam" id="PF02570"/>
    </source>
</evidence>